<evidence type="ECO:0000313" key="4">
    <source>
        <dbReference type="Proteomes" id="UP000190867"/>
    </source>
</evidence>
<gene>
    <name evidence="3" type="ORF">B0187_07745</name>
</gene>
<proteinExistence type="predicted"/>
<evidence type="ECO:0000256" key="1">
    <source>
        <dbReference type="ARBA" id="ARBA00023125"/>
    </source>
</evidence>
<dbReference type="Pfam" id="PF01381">
    <property type="entry name" value="HTH_3"/>
    <property type="match status" value="1"/>
</dbReference>
<dbReference type="PANTHER" id="PTHR46797">
    <property type="entry name" value="HTH-TYPE TRANSCRIPTIONAL REGULATOR"/>
    <property type="match status" value="1"/>
</dbReference>
<reference evidence="3 4" key="1">
    <citation type="submission" date="2017-02" db="EMBL/GenBank/DDBJ databases">
        <title>Draft genome sequence of Haemophilus paracuniculus CCUG 43573 type strain.</title>
        <authorList>
            <person name="Engstrom-Jakobsson H."/>
            <person name="Salva-Serra F."/>
            <person name="Thorell K."/>
            <person name="Gonzales-Siles L."/>
            <person name="Karlsson R."/>
            <person name="Boulund F."/>
            <person name="Engstrand L."/>
            <person name="Kristiansson E."/>
            <person name="Moore E."/>
        </authorList>
    </citation>
    <scope>NUCLEOTIDE SEQUENCE [LARGE SCALE GENOMIC DNA]</scope>
    <source>
        <strain evidence="3 4">CCUG 43573</strain>
    </source>
</reference>
<dbReference type="OrthoDB" id="5524454at2"/>
<dbReference type="SMART" id="SM00530">
    <property type="entry name" value="HTH_XRE"/>
    <property type="match status" value="1"/>
</dbReference>
<dbReference type="GO" id="GO:0005829">
    <property type="term" value="C:cytosol"/>
    <property type="evidence" value="ECO:0007669"/>
    <property type="project" value="TreeGrafter"/>
</dbReference>
<dbReference type="InterPro" id="IPR050807">
    <property type="entry name" value="TransReg_Diox_bact_type"/>
</dbReference>
<feature type="domain" description="HTH cro/C1-type" evidence="2">
    <location>
        <begin position="16"/>
        <end position="70"/>
    </location>
</feature>
<dbReference type="PANTHER" id="PTHR46797:SF1">
    <property type="entry name" value="METHYLPHOSPHONATE SYNTHASE"/>
    <property type="match status" value="1"/>
</dbReference>
<dbReference type="Gene3D" id="1.10.260.40">
    <property type="entry name" value="lambda repressor-like DNA-binding domains"/>
    <property type="match status" value="1"/>
</dbReference>
<evidence type="ECO:0000313" key="3">
    <source>
        <dbReference type="EMBL" id="OOR98764.1"/>
    </source>
</evidence>
<name>A0A1T0AR58_9PAST</name>
<sequence>MQDKNAKIMQTIGRAIAKYRQAVGLTQAELAEILGIGNDAVSRMERGTTVPTVLRLVELAEIFQCEVADLLTESSTRSLDQARRLEGLLQGLNISERIECVDLVERMIKWKKSEKNLRSPLAFSKNLK</sequence>
<evidence type="ECO:0000259" key="2">
    <source>
        <dbReference type="PROSITE" id="PS50943"/>
    </source>
</evidence>
<dbReference type="EMBL" id="MUYA01000009">
    <property type="protein sequence ID" value="OOR98764.1"/>
    <property type="molecule type" value="Genomic_DNA"/>
</dbReference>
<dbReference type="PROSITE" id="PS50943">
    <property type="entry name" value="HTH_CROC1"/>
    <property type="match status" value="1"/>
</dbReference>
<dbReference type="GO" id="GO:0003700">
    <property type="term" value="F:DNA-binding transcription factor activity"/>
    <property type="evidence" value="ECO:0007669"/>
    <property type="project" value="TreeGrafter"/>
</dbReference>
<dbReference type="SUPFAM" id="SSF47413">
    <property type="entry name" value="lambda repressor-like DNA-binding domains"/>
    <property type="match status" value="1"/>
</dbReference>
<keyword evidence="1" id="KW-0238">DNA-binding</keyword>
<accession>A0A1T0AR58</accession>
<dbReference type="GO" id="GO:0003677">
    <property type="term" value="F:DNA binding"/>
    <property type="evidence" value="ECO:0007669"/>
    <property type="project" value="UniProtKB-KW"/>
</dbReference>
<dbReference type="InterPro" id="IPR010982">
    <property type="entry name" value="Lambda_DNA-bd_dom_sf"/>
</dbReference>
<keyword evidence="4" id="KW-1185">Reference proteome</keyword>
<dbReference type="AlphaFoldDB" id="A0A1T0AR58"/>
<dbReference type="CDD" id="cd00093">
    <property type="entry name" value="HTH_XRE"/>
    <property type="match status" value="1"/>
</dbReference>
<organism evidence="3 4">
    <name type="scientific">Haemophilus paracuniculus</name>
    <dbReference type="NCBI Taxonomy" id="734"/>
    <lineage>
        <taxon>Bacteria</taxon>
        <taxon>Pseudomonadati</taxon>
        <taxon>Pseudomonadota</taxon>
        <taxon>Gammaproteobacteria</taxon>
        <taxon>Pasteurellales</taxon>
        <taxon>Pasteurellaceae</taxon>
        <taxon>Haemophilus</taxon>
    </lineage>
</organism>
<dbReference type="InterPro" id="IPR001387">
    <property type="entry name" value="Cro/C1-type_HTH"/>
</dbReference>
<dbReference type="RefSeq" id="WP_078237292.1">
    <property type="nucleotide sequence ID" value="NZ_MUYA01000009.1"/>
</dbReference>
<dbReference type="Proteomes" id="UP000190867">
    <property type="component" value="Unassembled WGS sequence"/>
</dbReference>
<comment type="caution">
    <text evidence="3">The sequence shown here is derived from an EMBL/GenBank/DDBJ whole genome shotgun (WGS) entry which is preliminary data.</text>
</comment>
<protein>
    <submittedName>
        <fullName evidence="3">Transcriptional regulator</fullName>
    </submittedName>
</protein>
<dbReference type="STRING" id="734.B0187_07745"/>